<comment type="subunit">
    <text evidence="4">Homotrimer.</text>
</comment>
<dbReference type="PANTHER" id="PTHR21098:SF0">
    <property type="entry name" value="RIBOFLAVIN SYNTHASE"/>
    <property type="match status" value="1"/>
</dbReference>
<reference evidence="12 13" key="1">
    <citation type="journal article" date="2023" name="Elife">
        <title>Identification of key yeast species and microbe-microbe interactions impacting larval growth of Drosophila in the wild.</title>
        <authorList>
            <person name="Mure A."/>
            <person name="Sugiura Y."/>
            <person name="Maeda R."/>
            <person name="Honda K."/>
            <person name="Sakurai N."/>
            <person name="Takahashi Y."/>
            <person name="Watada M."/>
            <person name="Katoh T."/>
            <person name="Gotoh A."/>
            <person name="Gotoh Y."/>
            <person name="Taniguchi I."/>
            <person name="Nakamura K."/>
            <person name="Hayashi T."/>
            <person name="Katayama T."/>
            <person name="Uemura T."/>
            <person name="Hattori Y."/>
        </authorList>
    </citation>
    <scope>NUCLEOTIDE SEQUENCE [LARGE SCALE GENOMIC DNA]</scope>
    <source>
        <strain evidence="12 13">SC-9</strain>
    </source>
</reference>
<dbReference type="InterPro" id="IPR001783">
    <property type="entry name" value="Lumazine-bd"/>
</dbReference>
<dbReference type="FunFam" id="2.40.30.20:FF:000006">
    <property type="entry name" value="Riboflavin synthase, alpha subunit"/>
    <property type="match status" value="1"/>
</dbReference>
<dbReference type="NCBIfam" id="TIGR00187">
    <property type="entry name" value="ribE"/>
    <property type="match status" value="1"/>
</dbReference>
<evidence type="ECO:0000256" key="8">
    <source>
        <dbReference type="ARBA" id="ARBA00022679"/>
    </source>
</evidence>
<dbReference type="RefSeq" id="XP_064852400.1">
    <property type="nucleotide sequence ID" value="XM_064996328.1"/>
</dbReference>
<dbReference type="EC" id="2.5.1.9" evidence="5"/>
<feature type="domain" description="Lumazine-binding" evidence="11">
    <location>
        <begin position="1"/>
        <end position="97"/>
    </location>
</feature>
<dbReference type="InterPro" id="IPR026017">
    <property type="entry name" value="Lumazine-bd_dom"/>
</dbReference>
<keyword evidence="7" id="KW-0686">Riboflavin biosynthesis</keyword>
<dbReference type="GeneID" id="90073379"/>
<protein>
    <recommendedName>
        <fullName evidence="6">Riboflavin synthase</fullName>
        <ecNumber evidence="5">2.5.1.9</ecNumber>
    </recommendedName>
</protein>
<comment type="caution">
    <text evidence="12">The sequence shown here is derived from an EMBL/GenBank/DDBJ whole genome shotgun (WGS) entry which is preliminary data.</text>
</comment>
<evidence type="ECO:0000259" key="11">
    <source>
        <dbReference type="PROSITE" id="PS51177"/>
    </source>
</evidence>
<accession>A0AAV5QLJ0</accession>
<comment type="function">
    <text evidence="2">Catalyzes the dismutation of two molecules of 6,7-dimethyl-8-ribityllumazine, resulting in the formation of riboflavin and 5-amino-6-(D-ribitylamino)uracil.</text>
</comment>
<evidence type="ECO:0000256" key="5">
    <source>
        <dbReference type="ARBA" id="ARBA00012827"/>
    </source>
</evidence>
<dbReference type="AlphaFoldDB" id="A0AAV5QLJ0"/>
<dbReference type="FunFam" id="2.40.30.20:FF:000004">
    <property type="entry name" value="Riboflavin synthase, alpha subunit"/>
    <property type="match status" value="1"/>
</dbReference>
<dbReference type="NCBIfam" id="NF006767">
    <property type="entry name" value="PRK09289.1"/>
    <property type="match status" value="1"/>
</dbReference>
<evidence type="ECO:0000256" key="10">
    <source>
        <dbReference type="PROSITE-ProRule" id="PRU00524"/>
    </source>
</evidence>
<evidence type="ECO:0000313" key="12">
    <source>
        <dbReference type="EMBL" id="GMM35400.1"/>
    </source>
</evidence>
<organism evidence="12 13">
    <name type="scientific">Saccharomycopsis crataegensis</name>
    <dbReference type="NCBI Taxonomy" id="43959"/>
    <lineage>
        <taxon>Eukaryota</taxon>
        <taxon>Fungi</taxon>
        <taxon>Dikarya</taxon>
        <taxon>Ascomycota</taxon>
        <taxon>Saccharomycotina</taxon>
        <taxon>Saccharomycetes</taxon>
        <taxon>Saccharomycopsidaceae</taxon>
        <taxon>Saccharomycopsis</taxon>
    </lineage>
</organism>
<feature type="domain" description="Lumazine-binding" evidence="11">
    <location>
        <begin position="100"/>
        <end position="200"/>
    </location>
</feature>
<keyword evidence="8" id="KW-0808">Transferase</keyword>
<dbReference type="InterPro" id="IPR017938">
    <property type="entry name" value="Riboflavin_synthase-like_b-brl"/>
</dbReference>
<feature type="repeat" description="Lumazine-binding" evidence="10">
    <location>
        <begin position="100"/>
        <end position="200"/>
    </location>
</feature>
<evidence type="ECO:0000256" key="4">
    <source>
        <dbReference type="ARBA" id="ARBA00011233"/>
    </source>
</evidence>
<evidence type="ECO:0000256" key="3">
    <source>
        <dbReference type="ARBA" id="ARBA00004887"/>
    </source>
</evidence>
<feature type="repeat" description="Lumazine-binding" evidence="10">
    <location>
        <begin position="1"/>
        <end position="97"/>
    </location>
</feature>
<evidence type="ECO:0000256" key="9">
    <source>
        <dbReference type="ARBA" id="ARBA00022737"/>
    </source>
</evidence>
<keyword evidence="9" id="KW-0677">Repeat</keyword>
<keyword evidence="13" id="KW-1185">Reference proteome</keyword>
<dbReference type="PROSITE" id="PS51177">
    <property type="entry name" value="LUMAZINE_BIND"/>
    <property type="match status" value="2"/>
</dbReference>
<evidence type="ECO:0000256" key="7">
    <source>
        <dbReference type="ARBA" id="ARBA00022619"/>
    </source>
</evidence>
<dbReference type="Proteomes" id="UP001360560">
    <property type="component" value="Unassembled WGS sequence"/>
</dbReference>
<comment type="catalytic activity">
    <reaction evidence="1">
        <text>2 6,7-dimethyl-8-(1-D-ribityl)lumazine + H(+) = 5-amino-6-(D-ribitylamino)uracil + riboflavin</text>
        <dbReference type="Rhea" id="RHEA:20772"/>
        <dbReference type="ChEBI" id="CHEBI:15378"/>
        <dbReference type="ChEBI" id="CHEBI:15934"/>
        <dbReference type="ChEBI" id="CHEBI:57986"/>
        <dbReference type="ChEBI" id="CHEBI:58201"/>
        <dbReference type="EC" id="2.5.1.9"/>
    </reaction>
</comment>
<dbReference type="Pfam" id="PF00677">
    <property type="entry name" value="Lum_binding"/>
    <property type="match status" value="2"/>
</dbReference>
<sequence>MFTGIVEHIGEIKSIDEGHGNTLYTITNASPILGDCHLGDSIAVNGVCLTVTAFNSEEFTVGVSSETFRRTDLQQLQVGSPVNLERAMSSTSTTRFGGHYVQGHVDGTATISSCVKDDDESLLFTFKMDDPRFIRYVVEKGFICIDGTSLTVTEVDNSNATFGIMMVVHTQQHVIMPQKKIGDSVNIEVDVSAKAIEKQVAIQLEGQLIDESSVISKLIKKYVEEKVEEVLKK</sequence>
<dbReference type="Gene3D" id="2.40.30.20">
    <property type="match status" value="2"/>
</dbReference>
<dbReference type="CDD" id="cd00402">
    <property type="entry name" value="Riboflavin_synthase_like"/>
    <property type="match status" value="1"/>
</dbReference>
<dbReference type="GO" id="GO:0004746">
    <property type="term" value="F:riboflavin synthase activity"/>
    <property type="evidence" value="ECO:0007669"/>
    <property type="project" value="UniProtKB-EC"/>
</dbReference>
<gene>
    <name evidence="12" type="ORF">DASC09_027250</name>
</gene>
<proteinExistence type="predicted"/>
<evidence type="ECO:0000313" key="13">
    <source>
        <dbReference type="Proteomes" id="UP001360560"/>
    </source>
</evidence>
<dbReference type="InterPro" id="IPR023366">
    <property type="entry name" value="ATP_synth_asu-like_sf"/>
</dbReference>
<dbReference type="GO" id="GO:0009231">
    <property type="term" value="P:riboflavin biosynthetic process"/>
    <property type="evidence" value="ECO:0007669"/>
    <property type="project" value="UniProtKB-KW"/>
</dbReference>
<evidence type="ECO:0000256" key="2">
    <source>
        <dbReference type="ARBA" id="ARBA00002803"/>
    </source>
</evidence>
<evidence type="ECO:0000256" key="1">
    <source>
        <dbReference type="ARBA" id="ARBA00000968"/>
    </source>
</evidence>
<dbReference type="EMBL" id="BTFZ01000006">
    <property type="protein sequence ID" value="GMM35400.1"/>
    <property type="molecule type" value="Genomic_DNA"/>
</dbReference>
<comment type="pathway">
    <text evidence="3">Cofactor biosynthesis; riboflavin biosynthesis; riboflavin from 2-hydroxy-3-oxobutyl phosphate and 5-amino-6-(D-ribitylamino)uracil: step 2/2.</text>
</comment>
<evidence type="ECO:0000256" key="6">
    <source>
        <dbReference type="ARBA" id="ARBA00013950"/>
    </source>
</evidence>
<name>A0AAV5QLJ0_9ASCO</name>
<dbReference type="SUPFAM" id="SSF63380">
    <property type="entry name" value="Riboflavin synthase domain-like"/>
    <property type="match status" value="2"/>
</dbReference>
<dbReference type="PANTHER" id="PTHR21098">
    <property type="entry name" value="RIBOFLAVIN SYNTHASE ALPHA CHAIN"/>
    <property type="match status" value="1"/>
</dbReference>
<dbReference type="PIRSF" id="PIRSF000498">
    <property type="entry name" value="Riboflavin_syn_A"/>
    <property type="match status" value="1"/>
</dbReference>